<dbReference type="InterPro" id="IPR004615">
    <property type="entry name" value="DNA_pol_III_psi"/>
</dbReference>
<evidence type="ECO:0000256" key="1">
    <source>
        <dbReference type="PIRNR" id="PIRNR029225"/>
    </source>
</evidence>
<reference evidence="2" key="1">
    <citation type="journal article" date="2015" name="BMC Genomics">
        <title>Genome mining reveals unlocked bioactive potential of marine Gram-negative bacteria.</title>
        <authorList>
            <person name="Machado H."/>
            <person name="Sonnenschein E.C."/>
            <person name="Melchiorsen J."/>
            <person name="Gram L."/>
        </authorList>
    </citation>
    <scope>NUCLEOTIDE SEQUENCE</scope>
    <source>
        <strain evidence="2">S2052</strain>
    </source>
</reference>
<dbReference type="Pfam" id="PF03603">
    <property type="entry name" value="DNA_III_psi"/>
    <property type="match status" value="1"/>
</dbReference>
<gene>
    <name evidence="2" type="ORF">TW71_19370</name>
</gene>
<comment type="caution">
    <text evidence="2">The sequence shown here is derived from an EMBL/GenBank/DDBJ whole genome shotgun (WGS) entry which is preliminary data.</text>
</comment>
<dbReference type="PIRSF" id="PIRSF029225">
    <property type="entry name" value="DNA_pol_III_psi"/>
    <property type="match status" value="1"/>
</dbReference>
<dbReference type="SUPFAM" id="SSF102220">
    <property type="entry name" value="DNA polymerase III psi subunit"/>
    <property type="match status" value="1"/>
</dbReference>
<dbReference type="GO" id="GO:0008408">
    <property type="term" value="F:3'-5' exonuclease activity"/>
    <property type="evidence" value="ECO:0007669"/>
    <property type="project" value="InterPro"/>
</dbReference>
<name>A0A837G458_9VIBR</name>
<organism evidence="2">
    <name type="scientific">Vibrio coralliilyticus</name>
    <dbReference type="NCBI Taxonomy" id="190893"/>
    <lineage>
        <taxon>Bacteria</taxon>
        <taxon>Pseudomonadati</taxon>
        <taxon>Pseudomonadota</taxon>
        <taxon>Gammaproteobacteria</taxon>
        <taxon>Vibrionales</taxon>
        <taxon>Vibrionaceae</taxon>
        <taxon>Vibrio</taxon>
    </lineage>
</organism>
<dbReference type="GO" id="GO:0006260">
    <property type="term" value="P:DNA replication"/>
    <property type="evidence" value="ECO:0007669"/>
    <property type="project" value="UniProtKB-KW"/>
</dbReference>
<keyword evidence="1" id="KW-0235">DNA replication</keyword>
<dbReference type="Gene3D" id="3.40.50.10220">
    <property type="entry name" value="DNA polymerase III, psi subunit"/>
    <property type="match status" value="1"/>
</dbReference>
<protein>
    <recommendedName>
        <fullName evidence="1">DNA polymerase III subunit psi</fullName>
    </recommendedName>
</protein>
<dbReference type="RefSeq" id="WP_045987096.1">
    <property type="nucleotide sequence ID" value="NZ_CP063051.1"/>
</dbReference>
<dbReference type="InterPro" id="IPR036654">
    <property type="entry name" value="DNA_pol_III_psi_sf"/>
</dbReference>
<accession>A0A837G458</accession>
<comment type="function">
    <text evidence="1">Part of the beta sliding clamp loading complex, which hydrolyzes ATP to load the beta clamp onto primed DNA to form the DNA replication pre-initiation complex. DNA polymerase III is a complex, multichain enzyme responsible for most of the replicative synthesis in bacteria. This DNA polymerase also exhibits 3' to 5' exonuclease activity.</text>
</comment>
<dbReference type="AlphaFoldDB" id="A0A837G458"/>
<keyword evidence="1" id="KW-0239">DNA-directed DNA polymerase</keyword>
<proteinExistence type="predicted"/>
<sequence>MSTRELTYLHEMGVQTYELTHPERLQGYSAEGIRLPDDCKMLLVSPQKPVGATATLFENILKTINLTLDQTRYLAPEHLVLLSATKVDWIWFAGSEAQMDLGLKTLQSPSLSEIDGNQQHKRALWQQIQALK</sequence>
<keyword evidence="1" id="KW-0808">Transferase</keyword>
<evidence type="ECO:0000313" key="2">
    <source>
        <dbReference type="EMBL" id="KJY68901.1"/>
    </source>
</evidence>
<dbReference type="GO" id="GO:0003887">
    <property type="term" value="F:DNA-directed DNA polymerase activity"/>
    <property type="evidence" value="ECO:0007669"/>
    <property type="project" value="UniProtKB-KW"/>
</dbReference>
<dbReference type="EMBL" id="JXXR01000021">
    <property type="protein sequence ID" value="KJY68901.1"/>
    <property type="molecule type" value="Genomic_DNA"/>
</dbReference>
<keyword evidence="1" id="KW-0548">Nucleotidyltransferase</keyword>